<protein>
    <submittedName>
        <fullName evidence="1">Uncharacterized protein</fullName>
    </submittedName>
</protein>
<organism evidence="1 2">
    <name type="scientific">Candidozyma auris</name>
    <name type="common">Yeast</name>
    <name type="synonym">Candida auris</name>
    <dbReference type="NCBI Taxonomy" id="498019"/>
    <lineage>
        <taxon>Eukaryota</taxon>
        <taxon>Fungi</taxon>
        <taxon>Dikarya</taxon>
        <taxon>Ascomycota</taxon>
        <taxon>Saccharomycotina</taxon>
        <taxon>Pichiomycetes</taxon>
        <taxon>Metschnikowiaceae</taxon>
        <taxon>Candidozyma</taxon>
    </lineage>
</organism>
<evidence type="ECO:0000313" key="2">
    <source>
        <dbReference type="Proteomes" id="UP000037122"/>
    </source>
</evidence>
<accession>A0A0L0P4C6</accession>
<evidence type="ECO:0000313" key="1">
    <source>
        <dbReference type="EMBL" id="KNE01228.1"/>
    </source>
</evidence>
<dbReference type="VEuPathDB" id="FungiDB:QG37_02118"/>
<dbReference type="AlphaFoldDB" id="A0A0L0P4C6"/>
<name>A0A0L0P4C6_CANAR</name>
<sequence>MLAEGLKKKNVKAWQFCRLWTCNGKCGEAFSFPVSTVFSSASTLPALQDTGCPERRACQQFPPVLRAQAESVEEKDRCKKGESNLVTQL</sequence>
<dbReference type="Proteomes" id="UP000037122">
    <property type="component" value="Unassembled WGS sequence"/>
</dbReference>
<gene>
    <name evidence="1" type="ORF">QG37_02118</name>
</gene>
<proteinExistence type="predicted"/>
<comment type="caution">
    <text evidence="1">The sequence shown here is derived from an EMBL/GenBank/DDBJ whole genome shotgun (WGS) entry which is preliminary data.</text>
</comment>
<dbReference type="EMBL" id="LGST01000016">
    <property type="protein sequence ID" value="KNE01228.1"/>
    <property type="molecule type" value="Genomic_DNA"/>
</dbReference>
<reference evidence="2" key="1">
    <citation type="journal article" date="2015" name="BMC Genomics">
        <title>Draft genome of a commonly misdiagnosed multidrug resistant pathogen Candida auris.</title>
        <authorList>
            <person name="Chatterjee S."/>
            <person name="Alampalli S.V."/>
            <person name="Nageshan R.K."/>
            <person name="Chettiar S.T."/>
            <person name="Joshi S."/>
            <person name="Tatu U.S."/>
        </authorList>
    </citation>
    <scope>NUCLEOTIDE SEQUENCE [LARGE SCALE GENOMIC DNA]</scope>
    <source>
        <strain evidence="2">6684</strain>
    </source>
</reference>